<name>A0AAW9QUE3_9CHRO</name>
<evidence type="ECO:0000259" key="5">
    <source>
        <dbReference type="PROSITE" id="PS51935"/>
    </source>
</evidence>
<evidence type="ECO:0000256" key="2">
    <source>
        <dbReference type="ARBA" id="ARBA00022670"/>
    </source>
</evidence>
<evidence type="ECO:0000256" key="1">
    <source>
        <dbReference type="ARBA" id="ARBA00007074"/>
    </source>
</evidence>
<protein>
    <submittedName>
        <fullName evidence="6">NlpC/P60 family protein</fullName>
    </submittedName>
</protein>
<dbReference type="PROSITE" id="PS51935">
    <property type="entry name" value="NLPC_P60"/>
    <property type="match status" value="1"/>
</dbReference>
<reference evidence="6 7" key="1">
    <citation type="submission" date="2024-01" db="EMBL/GenBank/DDBJ databases">
        <title>Genomic insights into the taxonomy and metabolism of the cyanobacterium Pannus brasiliensis CCIBt3594.</title>
        <authorList>
            <person name="Machado M."/>
            <person name="Botero N.B."/>
            <person name="Andreote A.P.D."/>
            <person name="Feitosa A.M.T."/>
            <person name="Popin R."/>
            <person name="Sivonen K."/>
            <person name="Fiore M.F."/>
        </authorList>
    </citation>
    <scope>NUCLEOTIDE SEQUENCE [LARGE SCALE GENOMIC DNA]</scope>
    <source>
        <strain evidence="6 7">CCIBt3594</strain>
    </source>
</reference>
<gene>
    <name evidence="6" type="ORF">V0288_11080</name>
</gene>
<accession>A0AAW9QUE3</accession>
<keyword evidence="7" id="KW-1185">Reference proteome</keyword>
<dbReference type="InterPro" id="IPR038765">
    <property type="entry name" value="Papain-like_cys_pep_sf"/>
</dbReference>
<dbReference type="GO" id="GO:0008234">
    <property type="term" value="F:cysteine-type peptidase activity"/>
    <property type="evidence" value="ECO:0007669"/>
    <property type="project" value="UniProtKB-KW"/>
</dbReference>
<dbReference type="Proteomes" id="UP001328733">
    <property type="component" value="Unassembled WGS sequence"/>
</dbReference>
<evidence type="ECO:0000256" key="3">
    <source>
        <dbReference type="ARBA" id="ARBA00022801"/>
    </source>
</evidence>
<dbReference type="Pfam" id="PF00877">
    <property type="entry name" value="NLPC_P60"/>
    <property type="match status" value="1"/>
</dbReference>
<dbReference type="SUPFAM" id="SSF54001">
    <property type="entry name" value="Cysteine proteinases"/>
    <property type="match status" value="1"/>
</dbReference>
<comment type="similarity">
    <text evidence="1">Belongs to the peptidase C40 family.</text>
</comment>
<dbReference type="Gene3D" id="3.90.1720.10">
    <property type="entry name" value="endopeptidase domain like (from Nostoc punctiforme)"/>
    <property type="match status" value="1"/>
</dbReference>
<comment type="caution">
    <text evidence="6">The sequence shown here is derived from an EMBL/GenBank/DDBJ whole genome shotgun (WGS) entry which is preliminary data.</text>
</comment>
<keyword evidence="4" id="KW-0788">Thiol protease</keyword>
<proteinExistence type="inferred from homology"/>
<keyword evidence="3" id="KW-0378">Hydrolase</keyword>
<dbReference type="EMBL" id="JBAFSM010000018">
    <property type="protein sequence ID" value="MEG3437662.1"/>
    <property type="molecule type" value="Genomic_DNA"/>
</dbReference>
<evidence type="ECO:0000256" key="4">
    <source>
        <dbReference type="ARBA" id="ARBA00022807"/>
    </source>
</evidence>
<dbReference type="AlphaFoldDB" id="A0AAW9QUE3"/>
<dbReference type="GO" id="GO:0006508">
    <property type="term" value="P:proteolysis"/>
    <property type="evidence" value="ECO:0007669"/>
    <property type="project" value="UniProtKB-KW"/>
</dbReference>
<dbReference type="RefSeq" id="WP_332865142.1">
    <property type="nucleotide sequence ID" value="NZ_JBAFSM010000018.1"/>
</dbReference>
<organism evidence="6 7">
    <name type="scientific">Pannus brasiliensis CCIBt3594</name>
    <dbReference type="NCBI Taxonomy" id="1427578"/>
    <lineage>
        <taxon>Bacteria</taxon>
        <taxon>Bacillati</taxon>
        <taxon>Cyanobacteriota</taxon>
        <taxon>Cyanophyceae</taxon>
        <taxon>Oscillatoriophycideae</taxon>
        <taxon>Chroococcales</taxon>
        <taxon>Microcystaceae</taxon>
        <taxon>Pannus</taxon>
    </lineage>
</organism>
<dbReference type="InterPro" id="IPR000064">
    <property type="entry name" value="NLP_P60_dom"/>
</dbReference>
<feature type="domain" description="NlpC/P60" evidence="5">
    <location>
        <begin position="20"/>
        <end position="153"/>
    </location>
</feature>
<evidence type="ECO:0000313" key="7">
    <source>
        <dbReference type="Proteomes" id="UP001328733"/>
    </source>
</evidence>
<sequence>MATDNKPRVIIENWTELIITGVYQEIIVTARSYLKTPYVHQGRVKGIGIDCAGLVICVARELGLSDFDVDGYGRRSEGVEMFELFRKVCGEPIERPRPGDILMFEKGDWRHCGIFSMMEDASIIHTHRLAKACVEHRLDDYWRNLIYSAFRFPGVV</sequence>
<evidence type="ECO:0000313" key="6">
    <source>
        <dbReference type="EMBL" id="MEG3437662.1"/>
    </source>
</evidence>
<keyword evidence="2" id="KW-0645">Protease</keyword>